<protein>
    <submittedName>
        <fullName evidence="1">Uncharacterized protein</fullName>
    </submittedName>
</protein>
<dbReference type="Proteomes" id="UP001060085">
    <property type="component" value="Linkage Group LG01"/>
</dbReference>
<accession>A0ACC0C7T1</accession>
<evidence type="ECO:0000313" key="2">
    <source>
        <dbReference type="Proteomes" id="UP001060085"/>
    </source>
</evidence>
<name>A0ACC0C7T1_CATRO</name>
<keyword evidence="2" id="KW-1185">Reference proteome</keyword>
<gene>
    <name evidence="1" type="ORF">M9H77_02231</name>
</gene>
<sequence length="276" mass="32208">MCNEHIRRKTSISEPNGPWSMKSEIDESARSQEVMLDKNDTCEGISVEYCFLDAIPSLFQKVERDESKRINKEKESESAKERHDKSSYSLELKLDSLLRCYYSCVANIDSFVLGVENKEELKQGVLENKGKSLEKEPLNLQEETTMSFSLNPSPLYYEYSFKELKLLLESHSFNLLNDDLVIESMIASVLYSCASMWSKGEFLEKAVFEEVYRKFCDLENFVNTFPCLKYEVVKSLKHEEYSSLPLEFFWKMCFSCPCLWRRVCPNFKSKSLTSRI</sequence>
<proteinExistence type="predicted"/>
<evidence type="ECO:0000313" key="1">
    <source>
        <dbReference type="EMBL" id="KAI5681004.1"/>
    </source>
</evidence>
<dbReference type="EMBL" id="CM044701">
    <property type="protein sequence ID" value="KAI5681004.1"/>
    <property type="molecule type" value="Genomic_DNA"/>
</dbReference>
<reference evidence="2" key="1">
    <citation type="journal article" date="2023" name="Nat. Plants">
        <title>Single-cell RNA sequencing provides a high-resolution roadmap for understanding the multicellular compartmentation of specialized metabolism.</title>
        <authorList>
            <person name="Sun S."/>
            <person name="Shen X."/>
            <person name="Li Y."/>
            <person name="Li Y."/>
            <person name="Wang S."/>
            <person name="Li R."/>
            <person name="Zhang H."/>
            <person name="Shen G."/>
            <person name="Guo B."/>
            <person name="Wei J."/>
            <person name="Xu J."/>
            <person name="St-Pierre B."/>
            <person name="Chen S."/>
            <person name="Sun C."/>
        </authorList>
    </citation>
    <scope>NUCLEOTIDE SEQUENCE [LARGE SCALE GENOMIC DNA]</scope>
</reference>
<comment type="caution">
    <text evidence="1">The sequence shown here is derived from an EMBL/GenBank/DDBJ whole genome shotgun (WGS) entry which is preliminary data.</text>
</comment>
<organism evidence="1 2">
    <name type="scientific">Catharanthus roseus</name>
    <name type="common">Madagascar periwinkle</name>
    <name type="synonym">Vinca rosea</name>
    <dbReference type="NCBI Taxonomy" id="4058"/>
    <lineage>
        <taxon>Eukaryota</taxon>
        <taxon>Viridiplantae</taxon>
        <taxon>Streptophyta</taxon>
        <taxon>Embryophyta</taxon>
        <taxon>Tracheophyta</taxon>
        <taxon>Spermatophyta</taxon>
        <taxon>Magnoliopsida</taxon>
        <taxon>eudicotyledons</taxon>
        <taxon>Gunneridae</taxon>
        <taxon>Pentapetalae</taxon>
        <taxon>asterids</taxon>
        <taxon>lamiids</taxon>
        <taxon>Gentianales</taxon>
        <taxon>Apocynaceae</taxon>
        <taxon>Rauvolfioideae</taxon>
        <taxon>Vinceae</taxon>
        <taxon>Catharanthinae</taxon>
        <taxon>Catharanthus</taxon>
    </lineage>
</organism>